<dbReference type="Proteomes" id="UP000244855">
    <property type="component" value="Unassembled WGS sequence"/>
</dbReference>
<evidence type="ECO:0000259" key="1">
    <source>
        <dbReference type="Pfam" id="PF06985"/>
    </source>
</evidence>
<feature type="domain" description="Heterokaryon incompatibility" evidence="1">
    <location>
        <begin position="56"/>
        <end position="198"/>
    </location>
</feature>
<keyword evidence="3" id="KW-1185">Reference proteome</keyword>
<organism evidence="2 3">
    <name type="scientific">Periconia macrospinosa</name>
    <dbReference type="NCBI Taxonomy" id="97972"/>
    <lineage>
        <taxon>Eukaryota</taxon>
        <taxon>Fungi</taxon>
        <taxon>Dikarya</taxon>
        <taxon>Ascomycota</taxon>
        <taxon>Pezizomycotina</taxon>
        <taxon>Dothideomycetes</taxon>
        <taxon>Pleosporomycetidae</taxon>
        <taxon>Pleosporales</taxon>
        <taxon>Massarineae</taxon>
        <taxon>Periconiaceae</taxon>
        <taxon>Periconia</taxon>
    </lineage>
</organism>
<dbReference type="EMBL" id="KZ805371">
    <property type="protein sequence ID" value="PVI00581.1"/>
    <property type="molecule type" value="Genomic_DNA"/>
</dbReference>
<dbReference type="AlphaFoldDB" id="A0A2V1DR46"/>
<reference evidence="2 3" key="1">
    <citation type="journal article" date="2018" name="Sci. Rep.">
        <title>Comparative genomics provides insights into the lifestyle and reveals functional heterogeneity of dark septate endophytic fungi.</title>
        <authorList>
            <person name="Knapp D.G."/>
            <person name="Nemeth J.B."/>
            <person name="Barry K."/>
            <person name="Hainaut M."/>
            <person name="Henrissat B."/>
            <person name="Johnson J."/>
            <person name="Kuo A."/>
            <person name="Lim J.H.P."/>
            <person name="Lipzen A."/>
            <person name="Nolan M."/>
            <person name="Ohm R.A."/>
            <person name="Tamas L."/>
            <person name="Grigoriev I.V."/>
            <person name="Spatafora J.W."/>
            <person name="Nagy L.G."/>
            <person name="Kovacs G.M."/>
        </authorList>
    </citation>
    <scope>NUCLEOTIDE SEQUENCE [LARGE SCALE GENOMIC DNA]</scope>
    <source>
        <strain evidence="2 3">DSE2036</strain>
    </source>
</reference>
<protein>
    <submittedName>
        <fullName evidence="2">HET-domain-containing protein</fullName>
    </submittedName>
</protein>
<dbReference type="Pfam" id="PF06985">
    <property type="entry name" value="HET"/>
    <property type="match status" value="1"/>
</dbReference>
<dbReference type="InterPro" id="IPR010730">
    <property type="entry name" value="HET"/>
</dbReference>
<dbReference type="PANTHER" id="PTHR33112:SF16">
    <property type="entry name" value="HETEROKARYON INCOMPATIBILITY DOMAIN-CONTAINING PROTEIN"/>
    <property type="match status" value="1"/>
</dbReference>
<evidence type="ECO:0000313" key="3">
    <source>
        <dbReference type="Proteomes" id="UP000244855"/>
    </source>
</evidence>
<accession>A0A2V1DR46</accession>
<evidence type="ECO:0000313" key="2">
    <source>
        <dbReference type="EMBL" id="PVI00581.1"/>
    </source>
</evidence>
<name>A0A2V1DR46_9PLEO</name>
<dbReference type="PANTHER" id="PTHR33112">
    <property type="entry name" value="DOMAIN PROTEIN, PUTATIVE-RELATED"/>
    <property type="match status" value="1"/>
</dbReference>
<feature type="non-terminal residue" evidence="2">
    <location>
        <position position="1"/>
    </location>
</feature>
<proteinExistence type="predicted"/>
<dbReference type="OrthoDB" id="5125733at2759"/>
<sequence>VASEENFKRSREWIAECHNSHPACRGSNRSMLPSRVLKISDEGNSVRLIDAFDGKYAALSYCWGKEPQTIITTKRSLDQWKKDIPIQDLPQTIKDAIFTTYKLGILYLWVDSLCILQDSWDDQKMEIPRMSEIYHGAYVTISAACAEDCHQGFLHRRQPKIAAIPCAYTDGSLGILNLYQVFGVVPEPIHKRAWTLQEHVKSCRILEYGTQQLRRICRGDPDNAEILKHYDPAKGIWTIRMVPKMILTYWRRLVLDFTSRGIGHATDRPLAIHSIAMEYQRILNVKYLNGLWGGEFFSSELLWERDTSREPAQRPNMPHIPSWSWFSVQETINKWREWPSDYCDDNFRYRDASPGSCMLNVSGRLREAIWTVSRRFLLFPGRLEDQCVAETIADAVESAFDVSKPIIVTTLEILSKLSGGIAVGLVLSREANGHYRRLGLFWTSTECHYDVVQEWLSRFQNGDIVIV</sequence>
<gene>
    <name evidence="2" type="ORF">DM02DRAFT_708098</name>
</gene>